<organism evidence="1 2">
    <name type="scientific">Polyangium sorediatum</name>
    <dbReference type="NCBI Taxonomy" id="889274"/>
    <lineage>
        <taxon>Bacteria</taxon>
        <taxon>Pseudomonadati</taxon>
        <taxon>Myxococcota</taxon>
        <taxon>Polyangia</taxon>
        <taxon>Polyangiales</taxon>
        <taxon>Polyangiaceae</taxon>
        <taxon>Polyangium</taxon>
    </lineage>
</organism>
<dbReference type="EMBL" id="JARZHI010000002">
    <property type="protein sequence ID" value="MDI1428277.1"/>
    <property type="molecule type" value="Genomic_DNA"/>
</dbReference>
<protein>
    <recommendedName>
        <fullName evidence="3">HEAT repeat domain-containing protein</fullName>
    </recommendedName>
</protein>
<dbReference type="RefSeq" id="WP_136966270.1">
    <property type="nucleotide sequence ID" value="NZ_JARZHI010000002.1"/>
</dbReference>
<dbReference type="Proteomes" id="UP001160301">
    <property type="component" value="Unassembled WGS sequence"/>
</dbReference>
<name>A0ABT6NIZ5_9BACT</name>
<gene>
    <name evidence="1" type="ORF">QHF89_02195</name>
</gene>
<dbReference type="InterPro" id="IPR011989">
    <property type="entry name" value="ARM-like"/>
</dbReference>
<proteinExistence type="predicted"/>
<sequence>MAPPFPLKIAALSHPDPSLRETAADVLFWDEPVAAEEPLLAALDDTEERIAVSAANTLQYYPTRRTLARLAELSVREGKPGEAVRSSFDDLRAWFQYNLKDAEGAEREALLHWMQPVWSILAFTDDDK</sequence>
<accession>A0ABT6NIZ5</accession>
<comment type="caution">
    <text evidence="1">The sequence shown here is derived from an EMBL/GenBank/DDBJ whole genome shotgun (WGS) entry which is preliminary data.</text>
</comment>
<keyword evidence="2" id="KW-1185">Reference proteome</keyword>
<reference evidence="1 2" key="1">
    <citation type="submission" date="2023-04" db="EMBL/GenBank/DDBJ databases">
        <title>The genome sequence of Polyangium sorediatum DSM14670.</title>
        <authorList>
            <person name="Zhang X."/>
        </authorList>
    </citation>
    <scope>NUCLEOTIDE SEQUENCE [LARGE SCALE GENOMIC DNA]</scope>
    <source>
        <strain evidence="1 2">DSM 14670</strain>
    </source>
</reference>
<evidence type="ECO:0000313" key="1">
    <source>
        <dbReference type="EMBL" id="MDI1428277.1"/>
    </source>
</evidence>
<dbReference type="Gene3D" id="1.25.10.10">
    <property type="entry name" value="Leucine-rich Repeat Variant"/>
    <property type="match status" value="1"/>
</dbReference>
<dbReference type="SUPFAM" id="SSF48371">
    <property type="entry name" value="ARM repeat"/>
    <property type="match status" value="1"/>
</dbReference>
<evidence type="ECO:0008006" key="3">
    <source>
        <dbReference type="Google" id="ProtNLM"/>
    </source>
</evidence>
<dbReference type="InterPro" id="IPR016024">
    <property type="entry name" value="ARM-type_fold"/>
</dbReference>
<evidence type="ECO:0000313" key="2">
    <source>
        <dbReference type="Proteomes" id="UP001160301"/>
    </source>
</evidence>